<evidence type="ECO:0000313" key="6">
    <source>
        <dbReference type="EMBL" id="EAU68183.1"/>
    </source>
</evidence>
<dbReference type="InterPro" id="IPR016181">
    <property type="entry name" value="Acyl_CoA_acyltransferase"/>
</dbReference>
<protein>
    <submittedName>
        <fullName evidence="6">Acetyltransferase, gnat family</fullName>
    </submittedName>
</protein>
<dbReference type="InterPro" id="IPR051531">
    <property type="entry name" value="N-acetyltransferase"/>
</dbReference>
<dbReference type="AlphaFoldDB" id="Q098N3"/>
<dbReference type="PANTHER" id="PTHR43792">
    <property type="entry name" value="GNAT FAMILY, PUTATIVE (AFU_ORTHOLOGUE AFUA_3G00765)-RELATED-RELATED"/>
    <property type="match status" value="1"/>
</dbReference>
<gene>
    <name evidence="6" type="ORF">STIAU_7762</name>
</gene>
<dbReference type="InterPro" id="IPR000182">
    <property type="entry name" value="GNAT_dom"/>
</dbReference>
<keyword evidence="2" id="KW-0012">Acyltransferase</keyword>
<evidence type="ECO:0000313" key="7">
    <source>
        <dbReference type="Proteomes" id="UP000032702"/>
    </source>
</evidence>
<feature type="region of interest" description="Disordered" evidence="4">
    <location>
        <begin position="41"/>
        <end position="85"/>
    </location>
</feature>
<dbReference type="EMBL" id="AAMD01000020">
    <property type="protein sequence ID" value="EAU68183.1"/>
    <property type="molecule type" value="Genomic_DNA"/>
</dbReference>
<comment type="caution">
    <text evidence="6">The sequence shown here is derived from an EMBL/GenBank/DDBJ whole genome shotgun (WGS) entry which is preliminary data.</text>
</comment>
<feature type="domain" description="N-acetyltransferase" evidence="5">
    <location>
        <begin position="96"/>
        <end position="268"/>
    </location>
</feature>
<evidence type="ECO:0000256" key="3">
    <source>
        <dbReference type="ARBA" id="ARBA00038502"/>
    </source>
</evidence>
<evidence type="ECO:0000259" key="5">
    <source>
        <dbReference type="PROSITE" id="PS51186"/>
    </source>
</evidence>
<evidence type="ECO:0000256" key="2">
    <source>
        <dbReference type="ARBA" id="ARBA00023315"/>
    </source>
</evidence>
<dbReference type="SUPFAM" id="SSF55729">
    <property type="entry name" value="Acyl-CoA N-acyltransferases (Nat)"/>
    <property type="match status" value="1"/>
</dbReference>
<sequence>MPTAVLYAIKARFETAWQRQREVSFKARPIDLSNTSACRTGFIPLTQGQPRSRDGSRHANTLDRRAPGHGSRTPAMSTPGELATTNPPYLLKTPRLLLRCLEPDDAARRREAVDSSGAHLEHFFLHTPEWPIPLSTHAALIRKSRGRFDLDQDRCYGVFEPDTGRMMGETGLLKRAGIEALELFYWLRRDALGQGIATEMASAMVKTAFESDQVKRMDVMCSPENERSAAVARRLGFTFEGRLRDRQLAPHHPRSDLLCFTLLASEYPQTSACQLPLQRFDFLGKSLV</sequence>
<organism evidence="6 7">
    <name type="scientific">Stigmatella aurantiaca (strain DW4/3-1)</name>
    <dbReference type="NCBI Taxonomy" id="378806"/>
    <lineage>
        <taxon>Bacteria</taxon>
        <taxon>Pseudomonadati</taxon>
        <taxon>Myxococcota</taxon>
        <taxon>Myxococcia</taxon>
        <taxon>Myxococcales</taxon>
        <taxon>Cystobacterineae</taxon>
        <taxon>Archangiaceae</taxon>
        <taxon>Stigmatella</taxon>
    </lineage>
</organism>
<feature type="compositionally biased region" description="Basic and acidic residues" evidence="4">
    <location>
        <begin position="51"/>
        <end position="66"/>
    </location>
</feature>
<dbReference type="Gene3D" id="3.40.630.30">
    <property type="match status" value="1"/>
</dbReference>
<name>Q098N3_STIAD</name>
<dbReference type="PANTHER" id="PTHR43792:SF8">
    <property type="entry name" value="[RIBOSOMAL PROTEIN US5]-ALANINE N-ACETYLTRANSFERASE"/>
    <property type="match status" value="1"/>
</dbReference>
<dbReference type="PROSITE" id="PS51186">
    <property type="entry name" value="GNAT"/>
    <property type="match status" value="1"/>
</dbReference>
<dbReference type="Proteomes" id="UP000032702">
    <property type="component" value="Unassembled WGS sequence"/>
</dbReference>
<evidence type="ECO:0000256" key="4">
    <source>
        <dbReference type="SAM" id="MobiDB-lite"/>
    </source>
</evidence>
<evidence type="ECO:0000256" key="1">
    <source>
        <dbReference type="ARBA" id="ARBA00022679"/>
    </source>
</evidence>
<accession>Q098N3</accession>
<keyword evidence="1 6" id="KW-0808">Transferase</keyword>
<proteinExistence type="inferred from homology"/>
<dbReference type="GO" id="GO:0016747">
    <property type="term" value="F:acyltransferase activity, transferring groups other than amino-acyl groups"/>
    <property type="evidence" value="ECO:0007669"/>
    <property type="project" value="InterPro"/>
</dbReference>
<comment type="similarity">
    <text evidence="3">Belongs to the acetyltransferase family. RimJ subfamily.</text>
</comment>
<reference evidence="6 7" key="1">
    <citation type="submission" date="2006-04" db="EMBL/GenBank/DDBJ databases">
        <authorList>
            <person name="Nierman W.C."/>
        </authorList>
    </citation>
    <scope>NUCLEOTIDE SEQUENCE [LARGE SCALE GENOMIC DNA]</scope>
    <source>
        <strain evidence="6 7">DW4/3-1</strain>
    </source>
</reference>
<dbReference type="Pfam" id="PF13302">
    <property type="entry name" value="Acetyltransf_3"/>
    <property type="match status" value="1"/>
</dbReference>